<comment type="caution">
    <text evidence="3">The sequence shown here is derived from an EMBL/GenBank/DDBJ whole genome shotgun (WGS) entry which is preliminary data.</text>
</comment>
<dbReference type="InterPro" id="IPR036188">
    <property type="entry name" value="FAD/NAD-bd_sf"/>
</dbReference>
<name>A0A830F9D4_9EURY</name>
<dbReference type="Proteomes" id="UP000628840">
    <property type="component" value="Unassembled WGS sequence"/>
</dbReference>
<evidence type="ECO:0000313" key="4">
    <source>
        <dbReference type="Proteomes" id="UP000628840"/>
    </source>
</evidence>
<dbReference type="GO" id="GO:0016491">
    <property type="term" value="F:oxidoreductase activity"/>
    <property type="evidence" value="ECO:0007669"/>
    <property type="project" value="UniProtKB-KW"/>
</dbReference>
<feature type="domain" description="FAD dependent oxidoreductase" evidence="2">
    <location>
        <begin position="6"/>
        <end position="333"/>
    </location>
</feature>
<sequence length="356" mass="37995">MTGALRVAVVGGGAVGLTAAYDLAARDADVTVFDRGAFGAGSTERAAGIVYDAYAEDVDVGVAARAIERFRAFSGERGFRFTSAPYLWFTTQAGASAAAIREQAERMQHHDRDVTLLTAEEIRREFPVLRTEDIEVGALARTAGVADPRGYVDLLVAKAREAGADLRPETPATVALDPPRVNGERYDAVVVTAGAWTKRVLADAGVRVPLEPYRVQALVTGGPSVPIFYDADEEYYARPHPEGVLAGDGVTEDVDPDDYDEDADDAFHASMRRRLGERLVNADVPLARSWAGVCAGTPDNDPLLGELAEGLYVGAGWAGHGFMRAPALGERLALQVLGEREGIAAFDPTRDAGHDR</sequence>
<dbReference type="Pfam" id="PF01266">
    <property type="entry name" value="DAO"/>
    <property type="match status" value="1"/>
</dbReference>
<evidence type="ECO:0000259" key="2">
    <source>
        <dbReference type="Pfam" id="PF01266"/>
    </source>
</evidence>
<dbReference type="InterPro" id="IPR006076">
    <property type="entry name" value="FAD-dep_OxRdtase"/>
</dbReference>
<dbReference type="GO" id="GO:0005737">
    <property type="term" value="C:cytoplasm"/>
    <property type="evidence" value="ECO:0007669"/>
    <property type="project" value="TreeGrafter"/>
</dbReference>
<dbReference type="SUPFAM" id="SSF51905">
    <property type="entry name" value="FAD/NAD(P)-binding domain"/>
    <property type="match status" value="1"/>
</dbReference>
<dbReference type="PANTHER" id="PTHR13847:SF287">
    <property type="entry name" value="FAD-DEPENDENT OXIDOREDUCTASE DOMAIN-CONTAINING PROTEIN 1"/>
    <property type="match status" value="1"/>
</dbReference>
<evidence type="ECO:0000313" key="3">
    <source>
        <dbReference type="EMBL" id="GGL32469.1"/>
    </source>
</evidence>
<reference evidence="3 4" key="1">
    <citation type="journal article" date="2019" name="Int. J. Syst. Evol. Microbiol.">
        <title>The Global Catalogue of Microorganisms (GCM) 10K type strain sequencing project: providing services to taxonomists for standard genome sequencing and annotation.</title>
        <authorList>
            <consortium name="The Broad Institute Genomics Platform"/>
            <consortium name="The Broad Institute Genome Sequencing Center for Infectious Disease"/>
            <person name="Wu L."/>
            <person name="Ma J."/>
        </authorList>
    </citation>
    <scope>NUCLEOTIDE SEQUENCE [LARGE SCALE GENOMIC DNA]</scope>
    <source>
        <strain evidence="3 4">JCM 19585</strain>
    </source>
</reference>
<dbReference type="AlphaFoldDB" id="A0A830F9D4"/>
<accession>A0A830F9D4</accession>
<dbReference type="EMBL" id="BMPF01000002">
    <property type="protein sequence ID" value="GGL32469.1"/>
    <property type="molecule type" value="Genomic_DNA"/>
</dbReference>
<gene>
    <name evidence="3" type="ORF">GCM10009037_15130</name>
</gene>
<dbReference type="PANTHER" id="PTHR13847">
    <property type="entry name" value="SARCOSINE DEHYDROGENASE-RELATED"/>
    <property type="match status" value="1"/>
</dbReference>
<organism evidence="3 4">
    <name type="scientific">Halarchaeum grantii</name>
    <dbReference type="NCBI Taxonomy" id="1193105"/>
    <lineage>
        <taxon>Archaea</taxon>
        <taxon>Methanobacteriati</taxon>
        <taxon>Methanobacteriota</taxon>
        <taxon>Stenosarchaea group</taxon>
        <taxon>Halobacteria</taxon>
        <taxon>Halobacteriales</taxon>
        <taxon>Halobacteriaceae</taxon>
    </lineage>
</organism>
<dbReference type="Gene3D" id="3.50.50.60">
    <property type="entry name" value="FAD/NAD(P)-binding domain"/>
    <property type="match status" value="1"/>
</dbReference>
<protein>
    <submittedName>
        <fullName evidence="3">Sarcosine oxidase</fullName>
    </submittedName>
</protein>
<dbReference type="Gene3D" id="3.30.9.10">
    <property type="entry name" value="D-Amino Acid Oxidase, subunit A, domain 2"/>
    <property type="match status" value="1"/>
</dbReference>
<keyword evidence="4" id="KW-1185">Reference proteome</keyword>
<proteinExistence type="predicted"/>
<evidence type="ECO:0000256" key="1">
    <source>
        <dbReference type="ARBA" id="ARBA00023002"/>
    </source>
</evidence>
<keyword evidence="1" id="KW-0560">Oxidoreductase</keyword>